<dbReference type="GO" id="GO:0003677">
    <property type="term" value="F:DNA binding"/>
    <property type="evidence" value="ECO:0007669"/>
    <property type="project" value="UniProtKB-KW"/>
</dbReference>
<protein>
    <recommendedName>
        <fullName evidence="9">BED-type domain-containing protein</fullName>
    </recommendedName>
</protein>
<dbReference type="InterPro" id="IPR003656">
    <property type="entry name" value="Znf_BED"/>
</dbReference>
<dbReference type="PANTHER" id="PTHR46951:SF2">
    <property type="entry name" value="BED-TYPE DOMAIN-CONTAINING PROTEIN"/>
    <property type="match status" value="1"/>
</dbReference>
<evidence type="ECO:0000256" key="3">
    <source>
        <dbReference type="ARBA" id="ARBA00022771"/>
    </source>
</evidence>
<dbReference type="Pfam" id="PF05699">
    <property type="entry name" value="Dimer_Tnp_hAT"/>
    <property type="match status" value="1"/>
</dbReference>
<keyword evidence="2" id="KW-0479">Metal-binding</keyword>
<feature type="region of interest" description="Disordered" evidence="8">
    <location>
        <begin position="852"/>
        <end position="871"/>
    </location>
</feature>
<accession>A0AAX6FS86</accession>
<keyword evidence="11" id="KW-1185">Reference proteome</keyword>
<dbReference type="Pfam" id="PF02892">
    <property type="entry name" value="zf-BED"/>
    <property type="match status" value="1"/>
</dbReference>
<evidence type="ECO:0000259" key="9">
    <source>
        <dbReference type="PROSITE" id="PS50808"/>
    </source>
</evidence>
<keyword evidence="6" id="KW-0539">Nucleus</keyword>
<dbReference type="PROSITE" id="PS50808">
    <property type="entry name" value="ZF_BED"/>
    <property type="match status" value="2"/>
</dbReference>
<keyword evidence="5" id="KW-0238">DNA-binding</keyword>
<dbReference type="InterPro" id="IPR012337">
    <property type="entry name" value="RNaseH-like_sf"/>
</dbReference>
<evidence type="ECO:0000256" key="7">
    <source>
        <dbReference type="PROSITE-ProRule" id="PRU00027"/>
    </source>
</evidence>
<evidence type="ECO:0000256" key="8">
    <source>
        <dbReference type="SAM" id="MobiDB-lite"/>
    </source>
</evidence>
<feature type="domain" description="BED-type" evidence="9">
    <location>
        <begin position="156"/>
        <end position="213"/>
    </location>
</feature>
<evidence type="ECO:0000256" key="5">
    <source>
        <dbReference type="ARBA" id="ARBA00023125"/>
    </source>
</evidence>
<proteinExistence type="predicted"/>
<sequence length="871" mass="97663">MPRNPDIGWEHGTMVGGHRHHVQCNYCQMTMIGGITRFKKHLASNRGEIKGCDSVPKDVQEMINKHLATLQTRKEEGRKKKRRTIFAVPLSVGHKMGSDASDGYTESAAHESPNFHDGEMHSSKLADKQVSAGTRALADIFSSGMARDEQALQPPKATDPGWSHGLMVNGDRQKIKCIYCDKVMSGGGISRLKQHLAGERGNIAPCEKVPDDVKAQIQQHIGFKVLEKLKKQKESENFRSVVKHDSKEECEDIVPYATSSRDISGKRRRKELDEERPHRRRPKKLLNPQVLPAARSTLYHAFASQESIDQADVAVAKFMFDAGIPFSAVNSCYFQRMADAIAAVGPGYKMPTYHSLRSKLLNNCANEVGEVCKEIRKSWEVTGCTVMVDRWMDKNGQVVINFFAYCPKGTMLLKSVDASDSEECSESLVGLFDCIVQEVGAANIVNFITDSTPCYKAAGQMLMDRYRTFFWSICASNSIESMLKGIGELDEVKETLSKAKRICQFIYNNAWVLNFMRKKTDGKDIFQPAMTEFVTKFLTLDSMVSLKDCLHQMFTSTQWEQSIFSKQSVGEEVKEIVLDSQFWLSCTKVMKISRPLVTVFHLVDSEDRPSIGYLYDALEKAKKAIILAFNSEEAEYMPFLEIVDRAREELHSPLHAAAYYLNPSIYYNPSFSITNVIQKGLLDCIETLEPNLTAQDNITRHKAFYEEALGDFSRPVASRGRESLSPATWWSLYASDYPELQRFAVKILSQACGISASEKDWNMPTCVHPKSKNKLENERLNNLTFVHHNLRLQQRQFAASGSKSLARGEHDPISLEGRSASCGEWIEDPGALEGEDVSWMNVALPSDVCEALGADDGGAATRDRSDDSMDS</sequence>
<dbReference type="Proteomes" id="UP001140949">
    <property type="component" value="Unassembled WGS sequence"/>
</dbReference>
<dbReference type="InterPro" id="IPR007021">
    <property type="entry name" value="DUF659"/>
</dbReference>
<dbReference type="GO" id="GO:0046983">
    <property type="term" value="F:protein dimerization activity"/>
    <property type="evidence" value="ECO:0007669"/>
    <property type="project" value="InterPro"/>
</dbReference>
<feature type="compositionally biased region" description="Basic and acidic residues" evidence="8">
    <location>
        <begin position="861"/>
        <end position="871"/>
    </location>
</feature>
<evidence type="ECO:0000256" key="4">
    <source>
        <dbReference type="ARBA" id="ARBA00022833"/>
    </source>
</evidence>
<dbReference type="InterPro" id="IPR008906">
    <property type="entry name" value="HATC_C_dom"/>
</dbReference>
<comment type="subcellular location">
    <subcellularLocation>
        <location evidence="1">Nucleus</location>
    </subcellularLocation>
</comment>
<dbReference type="SUPFAM" id="SSF53098">
    <property type="entry name" value="Ribonuclease H-like"/>
    <property type="match status" value="1"/>
</dbReference>
<keyword evidence="4" id="KW-0862">Zinc</keyword>
<feature type="region of interest" description="Disordered" evidence="8">
    <location>
        <begin position="261"/>
        <end position="282"/>
    </location>
</feature>
<dbReference type="AlphaFoldDB" id="A0AAX6FS86"/>
<evidence type="ECO:0000256" key="1">
    <source>
        <dbReference type="ARBA" id="ARBA00004123"/>
    </source>
</evidence>
<dbReference type="PANTHER" id="PTHR46951">
    <property type="entry name" value="BED-TYPE DOMAIN-CONTAINING PROTEIN"/>
    <property type="match status" value="1"/>
</dbReference>
<comment type="caution">
    <text evidence="10">The sequence shown here is derived from an EMBL/GenBank/DDBJ whole genome shotgun (WGS) entry which is preliminary data.</text>
</comment>
<gene>
    <name evidence="10" type="ORF">M6B38_403370</name>
</gene>
<organism evidence="10 11">
    <name type="scientific">Iris pallida</name>
    <name type="common">Sweet iris</name>
    <dbReference type="NCBI Taxonomy" id="29817"/>
    <lineage>
        <taxon>Eukaryota</taxon>
        <taxon>Viridiplantae</taxon>
        <taxon>Streptophyta</taxon>
        <taxon>Embryophyta</taxon>
        <taxon>Tracheophyta</taxon>
        <taxon>Spermatophyta</taxon>
        <taxon>Magnoliopsida</taxon>
        <taxon>Liliopsida</taxon>
        <taxon>Asparagales</taxon>
        <taxon>Iridaceae</taxon>
        <taxon>Iridoideae</taxon>
        <taxon>Irideae</taxon>
        <taxon>Iris</taxon>
    </lineage>
</organism>
<name>A0AAX6FS86_IRIPA</name>
<evidence type="ECO:0000313" key="11">
    <source>
        <dbReference type="Proteomes" id="UP001140949"/>
    </source>
</evidence>
<evidence type="ECO:0000313" key="10">
    <source>
        <dbReference type="EMBL" id="KAJ6819210.1"/>
    </source>
</evidence>
<feature type="domain" description="BED-type" evidence="9">
    <location>
        <begin position="3"/>
        <end position="59"/>
    </location>
</feature>
<reference evidence="10" key="2">
    <citation type="submission" date="2023-04" db="EMBL/GenBank/DDBJ databases">
        <authorList>
            <person name="Bruccoleri R.E."/>
            <person name="Oakeley E.J."/>
            <person name="Faust A.-M."/>
            <person name="Dessus-Babus S."/>
            <person name="Altorfer M."/>
            <person name="Burckhardt D."/>
            <person name="Oertli M."/>
            <person name="Naumann U."/>
            <person name="Petersen F."/>
            <person name="Wong J."/>
        </authorList>
    </citation>
    <scope>NUCLEOTIDE SEQUENCE</scope>
    <source>
        <strain evidence="10">GSM-AAB239-AS_SAM_17_03QT</strain>
        <tissue evidence="10">Leaf</tissue>
    </source>
</reference>
<dbReference type="Pfam" id="PF04937">
    <property type="entry name" value="DUF659"/>
    <property type="match status" value="1"/>
</dbReference>
<keyword evidence="3 7" id="KW-0863">Zinc-finger</keyword>
<dbReference type="GO" id="GO:0008270">
    <property type="term" value="F:zinc ion binding"/>
    <property type="evidence" value="ECO:0007669"/>
    <property type="project" value="UniProtKB-KW"/>
</dbReference>
<evidence type="ECO:0000256" key="2">
    <source>
        <dbReference type="ARBA" id="ARBA00022723"/>
    </source>
</evidence>
<feature type="compositionally biased region" description="Basic and acidic residues" evidence="8">
    <location>
        <begin position="113"/>
        <end position="122"/>
    </location>
</feature>
<feature type="region of interest" description="Disordered" evidence="8">
    <location>
        <begin position="145"/>
        <end position="164"/>
    </location>
</feature>
<evidence type="ECO:0000256" key="6">
    <source>
        <dbReference type="ARBA" id="ARBA00023242"/>
    </source>
</evidence>
<dbReference type="EMBL" id="JANAVB010026400">
    <property type="protein sequence ID" value="KAJ6819210.1"/>
    <property type="molecule type" value="Genomic_DNA"/>
</dbReference>
<feature type="region of interest" description="Disordered" evidence="8">
    <location>
        <begin position="97"/>
        <end position="122"/>
    </location>
</feature>
<dbReference type="GO" id="GO:0005634">
    <property type="term" value="C:nucleus"/>
    <property type="evidence" value="ECO:0007669"/>
    <property type="project" value="UniProtKB-SubCell"/>
</dbReference>
<reference evidence="10" key="1">
    <citation type="journal article" date="2023" name="GigaByte">
        <title>Genome assembly of the bearded iris, Iris pallida Lam.</title>
        <authorList>
            <person name="Bruccoleri R.E."/>
            <person name="Oakeley E.J."/>
            <person name="Faust A.M.E."/>
            <person name="Altorfer M."/>
            <person name="Dessus-Babus S."/>
            <person name="Burckhardt D."/>
            <person name="Oertli M."/>
            <person name="Naumann U."/>
            <person name="Petersen F."/>
            <person name="Wong J."/>
        </authorList>
    </citation>
    <scope>NUCLEOTIDE SEQUENCE</scope>
    <source>
        <strain evidence="10">GSM-AAB239-AS_SAM_17_03QT</strain>
    </source>
</reference>